<evidence type="ECO:0000313" key="4">
    <source>
        <dbReference type="Proteomes" id="UP000241074"/>
    </source>
</evidence>
<reference evidence="3 4" key="2">
    <citation type="submission" date="2018-03" db="EMBL/GenBank/DDBJ databases">
        <authorList>
            <person name="Keele B.F."/>
        </authorList>
    </citation>
    <scope>NUCLEOTIDE SEQUENCE [LARGE SCALE GENOMIC DNA]</scope>
    <source>
        <strain evidence="3 4">D13</strain>
    </source>
</reference>
<dbReference type="AlphaFoldDB" id="A0A2P1PQ97"/>
<evidence type="ECO:0000313" key="3">
    <source>
        <dbReference type="EMBL" id="AVP97010.1"/>
    </source>
</evidence>
<dbReference type="InterPro" id="IPR017703">
    <property type="entry name" value="YgfZ/GCV_T_CS"/>
</dbReference>
<dbReference type="RefSeq" id="WP_106890935.1">
    <property type="nucleotide sequence ID" value="NZ_CP027860.1"/>
</dbReference>
<organism evidence="3 4">
    <name type="scientific">Ahniella affigens</name>
    <dbReference type="NCBI Taxonomy" id="2021234"/>
    <lineage>
        <taxon>Bacteria</taxon>
        <taxon>Pseudomonadati</taxon>
        <taxon>Pseudomonadota</taxon>
        <taxon>Gammaproteobacteria</taxon>
        <taxon>Lysobacterales</taxon>
        <taxon>Rhodanobacteraceae</taxon>
        <taxon>Ahniella</taxon>
    </lineage>
</organism>
<proteinExistence type="predicted"/>
<evidence type="ECO:0000256" key="1">
    <source>
        <dbReference type="ARBA" id="ARBA00022946"/>
    </source>
</evidence>
<evidence type="ECO:0000259" key="2">
    <source>
        <dbReference type="Pfam" id="PF01571"/>
    </source>
</evidence>
<dbReference type="Proteomes" id="UP000241074">
    <property type="component" value="Chromosome"/>
</dbReference>
<dbReference type="Pfam" id="PF01571">
    <property type="entry name" value="GCV_T"/>
    <property type="match status" value="1"/>
</dbReference>
<dbReference type="KEGG" id="xba:C7S18_07295"/>
<accession>A0A2P1PQ97</accession>
<dbReference type="Gene3D" id="3.30.1360.120">
    <property type="entry name" value="Probable tRNA modification gtpase trme, domain 1"/>
    <property type="match status" value="1"/>
</dbReference>
<feature type="domain" description="GCVT N-terminal" evidence="2">
    <location>
        <begin position="8"/>
        <end position="85"/>
    </location>
</feature>
<dbReference type="Gene3D" id="2.40.30.160">
    <property type="match status" value="1"/>
</dbReference>
<protein>
    <submittedName>
        <fullName evidence="3">Folate-binding protein YgfZ</fullName>
    </submittedName>
</protein>
<dbReference type="PANTHER" id="PTHR22602:SF0">
    <property type="entry name" value="TRANSFERASE CAF17, MITOCHONDRIAL-RELATED"/>
    <property type="match status" value="1"/>
</dbReference>
<dbReference type="GO" id="GO:0016226">
    <property type="term" value="P:iron-sulfur cluster assembly"/>
    <property type="evidence" value="ECO:0007669"/>
    <property type="project" value="TreeGrafter"/>
</dbReference>
<dbReference type="SUPFAM" id="SSF103025">
    <property type="entry name" value="Folate-binding domain"/>
    <property type="match status" value="1"/>
</dbReference>
<dbReference type="PANTHER" id="PTHR22602">
    <property type="entry name" value="TRANSFERASE CAF17, MITOCHONDRIAL-RELATED"/>
    <property type="match status" value="1"/>
</dbReference>
<dbReference type="EMBL" id="CP027860">
    <property type="protein sequence ID" value="AVP97010.1"/>
    <property type="molecule type" value="Genomic_DNA"/>
</dbReference>
<dbReference type="NCBIfam" id="TIGR03317">
    <property type="entry name" value="ygfZ_signature"/>
    <property type="match status" value="1"/>
</dbReference>
<dbReference type="InterPro" id="IPR045179">
    <property type="entry name" value="YgfZ/GcvT"/>
</dbReference>
<name>A0A2P1PQ97_9GAMM</name>
<keyword evidence="4" id="KW-1185">Reference proteome</keyword>
<dbReference type="InterPro" id="IPR027266">
    <property type="entry name" value="TrmE/GcvT-like"/>
</dbReference>
<dbReference type="InterPro" id="IPR006222">
    <property type="entry name" value="GCVT_N"/>
</dbReference>
<keyword evidence="1" id="KW-0809">Transit peptide</keyword>
<sequence length="262" mass="27934">MSPALAAFELLEVAGPDAERFLQSQLASDLRPVSQGSGQFSAWLNPQGRVVAFFPLFRLAPDAFVLAIAFGRSTELAERLRRFVFRSKVTIRVRPDLIVRDGASVPESVLAGLNVPGSDTRHFWLQASSPDSPSQAQPGVADIAAGLPFLDATRSELFIGHALGLKRLGAISVGKGCYPGQEIVARTHFLGRNKRALCRLSGLDPNQTDHRILSADSGQPLGELALAIGGDGLAVLHEPQPGMAITDAAGRHLVLEQVFADS</sequence>
<dbReference type="OrthoDB" id="9796287at2"/>
<reference evidence="3 4" key="1">
    <citation type="submission" date="2018-03" db="EMBL/GenBank/DDBJ databases">
        <title>Ahniella affigens gen. nov., sp. nov., a gammaproteobacterium isolated from sandy soil near a stream.</title>
        <authorList>
            <person name="Ko Y."/>
            <person name="Kim J.-H."/>
        </authorList>
    </citation>
    <scope>NUCLEOTIDE SEQUENCE [LARGE SCALE GENOMIC DNA]</scope>
    <source>
        <strain evidence="3 4">D13</strain>
    </source>
</reference>
<gene>
    <name evidence="3" type="ORF">C7S18_07295</name>
</gene>